<evidence type="ECO:0000313" key="4">
    <source>
        <dbReference type="Proteomes" id="UP001056012"/>
    </source>
</evidence>
<feature type="compositionally biased region" description="Low complexity" evidence="1">
    <location>
        <begin position="140"/>
        <end position="181"/>
    </location>
</feature>
<name>A0A9Q9DT32_CURCL</name>
<evidence type="ECO:0000256" key="2">
    <source>
        <dbReference type="SAM" id="Phobius"/>
    </source>
</evidence>
<keyword evidence="2" id="KW-0472">Membrane</keyword>
<feature type="transmembrane region" description="Helical" evidence="2">
    <location>
        <begin position="191"/>
        <end position="212"/>
    </location>
</feature>
<keyword evidence="2" id="KW-1133">Transmembrane helix</keyword>
<sequence>MTTTTFPYTYTTFTNTSPTPFTTPSAAPSVFPWGPVPSFACSAPSSAPSDAPLALPSNTAGSCAISNVENVNTHAFWDMYECCKSGKISTVGTPLPCSAVCYTDDEQSFLELGECLSKRVKMVVCSPPEGQRGEAKSEDSSSATKSTGGSSSTAASKTAEVSRITGTSSPTPTPTPTQASSKASKLAGQGAVSKAGLIAFGVLAITSVVGVLV</sequence>
<reference evidence="3" key="1">
    <citation type="submission" date="2021-12" db="EMBL/GenBank/DDBJ databases">
        <title>Curvularia clavata genome.</title>
        <authorList>
            <person name="Cao Y."/>
        </authorList>
    </citation>
    <scope>NUCLEOTIDE SEQUENCE</scope>
    <source>
        <strain evidence="3">Yc1106</strain>
    </source>
</reference>
<dbReference type="AlphaFoldDB" id="A0A9Q9DT32"/>
<dbReference type="OrthoDB" id="3792734at2759"/>
<feature type="region of interest" description="Disordered" evidence="1">
    <location>
        <begin position="127"/>
        <end position="182"/>
    </location>
</feature>
<gene>
    <name evidence="3" type="ORF">yc1106_04305</name>
</gene>
<organism evidence="3 4">
    <name type="scientific">Curvularia clavata</name>
    <dbReference type="NCBI Taxonomy" id="95742"/>
    <lineage>
        <taxon>Eukaryota</taxon>
        <taxon>Fungi</taxon>
        <taxon>Dikarya</taxon>
        <taxon>Ascomycota</taxon>
        <taxon>Pezizomycotina</taxon>
        <taxon>Dothideomycetes</taxon>
        <taxon>Pleosporomycetidae</taxon>
        <taxon>Pleosporales</taxon>
        <taxon>Pleosporineae</taxon>
        <taxon>Pleosporaceae</taxon>
        <taxon>Curvularia</taxon>
    </lineage>
</organism>
<dbReference type="Proteomes" id="UP001056012">
    <property type="component" value="Chromosome 3"/>
</dbReference>
<proteinExistence type="predicted"/>
<keyword evidence="4" id="KW-1185">Reference proteome</keyword>
<protein>
    <submittedName>
        <fullName evidence="3">Uncharacterized protein</fullName>
    </submittedName>
</protein>
<dbReference type="VEuPathDB" id="FungiDB:yc1106_04305"/>
<dbReference type="EMBL" id="CP089276">
    <property type="protein sequence ID" value="USP77031.1"/>
    <property type="molecule type" value="Genomic_DNA"/>
</dbReference>
<evidence type="ECO:0000256" key="1">
    <source>
        <dbReference type="SAM" id="MobiDB-lite"/>
    </source>
</evidence>
<keyword evidence="2" id="KW-0812">Transmembrane</keyword>
<evidence type="ECO:0000313" key="3">
    <source>
        <dbReference type="EMBL" id="USP77031.1"/>
    </source>
</evidence>
<accession>A0A9Q9DT32</accession>